<name>A0A3G8H5F9_9BURK</name>
<dbReference type="RefSeq" id="WP_124684518.1">
    <property type="nucleotide sequence ID" value="NZ_CP033969.1"/>
</dbReference>
<feature type="region of interest" description="Disordered" evidence="1">
    <location>
        <begin position="1"/>
        <end position="20"/>
    </location>
</feature>
<dbReference type="Pfam" id="PF05488">
    <property type="entry name" value="PAAR_motif"/>
    <property type="match status" value="1"/>
</dbReference>
<dbReference type="CDD" id="cd14744">
    <property type="entry name" value="PAAR_CT_2"/>
    <property type="match status" value="1"/>
</dbReference>
<dbReference type="Gene3D" id="2.60.200.60">
    <property type="match status" value="1"/>
</dbReference>
<dbReference type="Proteomes" id="UP000270411">
    <property type="component" value="Chromosome 1"/>
</dbReference>
<gene>
    <name evidence="2" type="ORF">EHF44_15745</name>
</gene>
<accession>A0A3G8H5F9</accession>
<dbReference type="AlphaFoldDB" id="A0A3G8H5F9"/>
<reference evidence="3" key="1">
    <citation type="submission" date="2018-11" db="EMBL/GenBank/DDBJ databases">
        <title>FDA dAtabase for Regulatory Grade micrObial Sequences (FDA-ARGOS): Supporting development and validation of Infectious Disease Dx tests.</title>
        <authorList>
            <person name="Goldberg B."/>
            <person name="Campos J."/>
            <person name="Tallon L."/>
            <person name="Sadzewicz L."/>
            <person name="Zhao X."/>
            <person name="Vavikolanu K."/>
            <person name="Mehta A."/>
            <person name="Aluvathingal J."/>
            <person name="Nadendla S."/>
            <person name="Geyer C."/>
            <person name="Nandy P."/>
            <person name="Yan Y."/>
            <person name="Sichtig H."/>
        </authorList>
    </citation>
    <scope>NUCLEOTIDE SEQUENCE [LARGE SCALE GENOMIC DNA]</scope>
    <source>
        <strain evidence="3">FDAARGOS_614</strain>
    </source>
</reference>
<evidence type="ECO:0000313" key="3">
    <source>
        <dbReference type="Proteomes" id="UP000270411"/>
    </source>
</evidence>
<dbReference type="EMBL" id="CP033969">
    <property type="protein sequence ID" value="AZG14762.1"/>
    <property type="molecule type" value="Genomic_DNA"/>
</dbReference>
<organism evidence="2 3">
    <name type="scientific">Cupriavidus pauculus</name>
    <dbReference type="NCBI Taxonomy" id="82633"/>
    <lineage>
        <taxon>Bacteria</taxon>
        <taxon>Pseudomonadati</taxon>
        <taxon>Pseudomonadota</taxon>
        <taxon>Betaproteobacteria</taxon>
        <taxon>Burkholderiales</taxon>
        <taxon>Burkholderiaceae</taxon>
        <taxon>Cupriavidus</taxon>
    </lineage>
</organism>
<dbReference type="KEGG" id="cpau:EHF44_15745"/>
<protein>
    <submittedName>
        <fullName evidence="2">PAAR domain-containing protein</fullName>
    </submittedName>
</protein>
<dbReference type="InterPro" id="IPR008727">
    <property type="entry name" value="PAAR_motif"/>
</dbReference>
<proteinExistence type="predicted"/>
<sequence length="86" mass="9147">MKSPIRVGDDLENGGRVTGGSSTMNFMGHALARKGDPALCVRHGPTAIAEGEDRFPDQGGQPVAMHHHRCECGCRLISSLQNVHIG</sequence>
<evidence type="ECO:0000313" key="2">
    <source>
        <dbReference type="EMBL" id="AZG14762.1"/>
    </source>
</evidence>
<dbReference type="OrthoDB" id="8565659at2"/>
<evidence type="ECO:0000256" key="1">
    <source>
        <dbReference type="SAM" id="MobiDB-lite"/>
    </source>
</evidence>